<dbReference type="GO" id="GO:0046872">
    <property type="term" value="F:metal ion binding"/>
    <property type="evidence" value="ECO:0007669"/>
    <property type="project" value="UniProtKB-KW"/>
</dbReference>
<dbReference type="PIRSF" id="PIRSF000267">
    <property type="entry name" value="Cyt_oxidse_sub2"/>
    <property type="match status" value="1"/>
</dbReference>
<dbReference type="EMBL" id="CP045810">
    <property type="protein sequence ID" value="QHN38683.1"/>
    <property type="molecule type" value="Genomic_DNA"/>
</dbReference>
<keyword evidence="7" id="KW-0479">Metal-binding</keyword>
<evidence type="ECO:0000256" key="9">
    <source>
        <dbReference type="ARBA" id="ARBA00022989"/>
    </source>
</evidence>
<evidence type="ECO:0000256" key="3">
    <source>
        <dbReference type="ARBA" id="ARBA00022448"/>
    </source>
</evidence>
<dbReference type="NCBIfam" id="TIGR00203">
    <property type="entry name" value="cydB"/>
    <property type="match status" value="1"/>
</dbReference>
<evidence type="ECO:0000256" key="4">
    <source>
        <dbReference type="ARBA" id="ARBA00022475"/>
    </source>
</evidence>
<reference evidence="12" key="1">
    <citation type="journal article" date="2021" name="Nat. Microbiol.">
        <title>Cocultivation of an ultrasmall environmental parasitic bacterium with lytic ability against bacteria associated with wastewater foams.</title>
        <authorList>
            <person name="Batinovic S."/>
            <person name="Rose J.J.A."/>
            <person name="Ratcliffe J."/>
            <person name="Seviour R.J."/>
            <person name="Petrovski S."/>
        </authorList>
    </citation>
    <scope>NUCLEOTIDE SEQUENCE</scope>
    <source>
        <strain evidence="12">CON44</strain>
    </source>
</reference>
<keyword evidence="8" id="KW-0249">Electron transport</keyword>
<keyword evidence="5" id="KW-0349">Heme</keyword>
<dbReference type="PANTHER" id="PTHR43141:SF5">
    <property type="entry name" value="CYTOCHROME BD-I UBIQUINOL OXIDASE SUBUNIT 2"/>
    <property type="match status" value="1"/>
</dbReference>
<comment type="subcellular location">
    <subcellularLocation>
        <location evidence="1">Cell membrane</location>
        <topology evidence="1">Multi-pass membrane protein</topology>
    </subcellularLocation>
</comment>
<evidence type="ECO:0000256" key="8">
    <source>
        <dbReference type="ARBA" id="ARBA00022982"/>
    </source>
</evidence>
<keyword evidence="6" id="KW-0812">Transmembrane</keyword>
<dbReference type="GO" id="GO:0019646">
    <property type="term" value="P:aerobic electron transport chain"/>
    <property type="evidence" value="ECO:0007669"/>
    <property type="project" value="TreeGrafter"/>
</dbReference>
<evidence type="ECO:0000256" key="7">
    <source>
        <dbReference type="ARBA" id="ARBA00022723"/>
    </source>
</evidence>
<evidence type="ECO:0000256" key="10">
    <source>
        <dbReference type="ARBA" id="ARBA00023004"/>
    </source>
</evidence>
<comment type="similarity">
    <text evidence="2">Belongs to the cytochrome ubiquinol oxidase subunit 2 family.</text>
</comment>
<dbReference type="GO" id="GO:0009055">
    <property type="term" value="F:electron transfer activity"/>
    <property type="evidence" value="ECO:0007669"/>
    <property type="project" value="TreeGrafter"/>
</dbReference>
<evidence type="ECO:0000256" key="1">
    <source>
        <dbReference type="ARBA" id="ARBA00004651"/>
    </source>
</evidence>
<dbReference type="PANTHER" id="PTHR43141">
    <property type="entry name" value="CYTOCHROME BD2 SUBUNIT II"/>
    <property type="match status" value="1"/>
</dbReference>
<keyword evidence="4" id="KW-1003">Cell membrane</keyword>
<dbReference type="GO" id="GO:0070069">
    <property type="term" value="C:cytochrome complex"/>
    <property type="evidence" value="ECO:0007669"/>
    <property type="project" value="TreeGrafter"/>
</dbReference>
<name>A0A857KUZ3_9ACTN</name>
<sequence length="365" mass="39406">MSLENFWFLLIAVLFIGYFVLEGFDFGVGMLMPILGRGHTGGDTEVAPDAPEADPDTRRRVLLNTIGPVWDGNEVWLLTAGGALFAAFGGWYATMFTAFYLPLLIILVGLIARVCAIEWRGKINDPRWRMWCDVGIGLGSWIPALLWGVAFANVVRGLPIDADAQYTGGFFNLLNPYGLLGGITTLLVFLTHGAVFLGMKTSGVLQRDAMDLAKKLAIPTAVVAAAFLLWTQFAYGSGWTWIAVIAAALAAVVMVAATWVGREGIAFAATSIAIVGTVATLFGSLFPDVLPSTTDDAFSLTIANTSSSHYTLTVMTWAAVFITPVVIGYQAWSYWVFRKRISTEHIPAHTGLPSLKVRSGVDSLK</sequence>
<dbReference type="RefSeq" id="WP_005191006.1">
    <property type="nucleotide sequence ID" value="NZ_CP045804.1"/>
</dbReference>
<gene>
    <name evidence="12" type="primary">cydB</name>
    <name evidence="12" type="ORF">GII30_05335</name>
</gene>
<dbReference type="GO" id="GO:0016682">
    <property type="term" value="F:oxidoreductase activity, acting on diphenols and related substances as donors, oxygen as acceptor"/>
    <property type="evidence" value="ECO:0007669"/>
    <property type="project" value="TreeGrafter"/>
</dbReference>
<dbReference type="GO" id="GO:0005886">
    <property type="term" value="C:plasma membrane"/>
    <property type="evidence" value="ECO:0007669"/>
    <property type="project" value="UniProtKB-SubCell"/>
</dbReference>
<evidence type="ECO:0000256" key="5">
    <source>
        <dbReference type="ARBA" id="ARBA00022617"/>
    </source>
</evidence>
<keyword evidence="11" id="KW-0472">Membrane</keyword>
<dbReference type="AlphaFoldDB" id="A0A857KUZ3"/>
<protein>
    <submittedName>
        <fullName evidence="12">Cytochrome d ubiquinol oxidase subunit II</fullName>
    </submittedName>
</protein>
<evidence type="ECO:0000256" key="11">
    <source>
        <dbReference type="ARBA" id="ARBA00023136"/>
    </source>
</evidence>
<evidence type="ECO:0000256" key="6">
    <source>
        <dbReference type="ARBA" id="ARBA00022692"/>
    </source>
</evidence>
<evidence type="ECO:0000256" key="2">
    <source>
        <dbReference type="ARBA" id="ARBA00007543"/>
    </source>
</evidence>
<dbReference type="Pfam" id="PF02322">
    <property type="entry name" value="Cyt_bd_oxida_II"/>
    <property type="match status" value="1"/>
</dbReference>
<keyword evidence="3" id="KW-0813">Transport</keyword>
<accession>A0A857KUZ3</accession>
<dbReference type="InterPro" id="IPR003317">
    <property type="entry name" value="Cyt-d_oxidase_su2"/>
</dbReference>
<keyword evidence="10" id="KW-0408">Iron</keyword>
<keyword evidence="9" id="KW-1133">Transmembrane helix</keyword>
<organism evidence="12">
    <name type="scientific">Gordonia amarae</name>
    <dbReference type="NCBI Taxonomy" id="36821"/>
    <lineage>
        <taxon>Bacteria</taxon>
        <taxon>Bacillati</taxon>
        <taxon>Actinomycetota</taxon>
        <taxon>Actinomycetes</taxon>
        <taxon>Mycobacteriales</taxon>
        <taxon>Gordoniaceae</taxon>
        <taxon>Gordonia</taxon>
    </lineage>
</organism>
<evidence type="ECO:0000313" key="12">
    <source>
        <dbReference type="EMBL" id="QHN38683.1"/>
    </source>
</evidence>
<proteinExistence type="inferred from homology"/>